<keyword evidence="8" id="KW-1185">Reference proteome</keyword>
<evidence type="ECO:0000313" key="7">
    <source>
        <dbReference type="EMBL" id="GHE12141.1"/>
    </source>
</evidence>
<evidence type="ECO:0000259" key="6">
    <source>
        <dbReference type="Pfam" id="PF06271"/>
    </source>
</evidence>
<organism evidence="7 8">
    <name type="scientific">Streptomyces alanosinicus</name>
    <dbReference type="NCBI Taxonomy" id="68171"/>
    <lineage>
        <taxon>Bacteria</taxon>
        <taxon>Bacillati</taxon>
        <taxon>Actinomycetota</taxon>
        <taxon>Actinomycetes</taxon>
        <taxon>Kitasatosporales</taxon>
        <taxon>Streptomycetaceae</taxon>
        <taxon>Streptomyces</taxon>
    </lineage>
</organism>
<dbReference type="EMBL" id="BMVG01000032">
    <property type="protein sequence ID" value="GHE12141.1"/>
    <property type="molecule type" value="Genomic_DNA"/>
</dbReference>
<evidence type="ECO:0000256" key="4">
    <source>
        <dbReference type="ARBA" id="ARBA00023136"/>
    </source>
</evidence>
<evidence type="ECO:0000256" key="2">
    <source>
        <dbReference type="ARBA" id="ARBA00022692"/>
    </source>
</evidence>
<evidence type="ECO:0000256" key="1">
    <source>
        <dbReference type="ARBA" id="ARBA00004141"/>
    </source>
</evidence>
<dbReference type="Proteomes" id="UP000655443">
    <property type="component" value="Unassembled WGS sequence"/>
</dbReference>
<sequence>MESKDLFGVPWEQRLNRNAPPAPVPASTGRRYGAAVIDGTLAIVCAGISGLHHVLGLPASKVLPLTDGTLWLRIFSVGIGVSLINHVLLVLLFRCSLGKLLVGTRVVRLSDGGRPRPWQLFGRWIGGIAYGLTILPIGFILGGSDAPPLDFAGVRIVTTVGTRTGQA</sequence>
<keyword evidence="4 5" id="KW-0472">Membrane</keyword>
<keyword evidence="2 5" id="KW-0812">Transmembrane</keyword>
<comment type="subcellular location">
    <subcellularLocation>
        <location evidence="1">Membrane</location>
        <topology evidence="1">Multi-pass membrane protein</topology>
    </subcellularLocation>
</comment>
<evidence type="ECO:0000256" key="5">
    <source>
        <dbReference type="SAM" id="Phobius"/>
    </source>
</evidence>
<feature type="transmembrane region" description="Helical" evidence="5">
    <location>
        <begin position="32"/>
        <end position="51"/>
    </location>
</feature>
<feature type="domain" description="RDD" evidence="6">
    <location>
        <begin position="26"/>
        <end position="141"/>
    </location>
</feature>
<dbReference type="AlphaFoldDB" id="A0A918YSF9"/>
<proteinExistence type="predicted"/>
<reference evidence="7" key="2">
    <citation type="submission" date="2020-09" db="EMBL/GenBank/DDBJ databases">
        <authorList>
            <person name="Sun Q."/>
            <person name="Ohkuma M."/>
        </authorList>
    </citation>
    <scope>NUCLEOTIDE SEQUENCE</scope>
    <source>
        <strain evidence="7">JCM 4714</strain>
    </source>
</reference>
<feature type="transmembrane region" description="Helical" evidence="5">
    <location>
        <begin position="120"/>
        <end position="141"/>
    </location>
</feature>
<dbReference type="InterPro" id="IPR010432">
    <property type="entry name" value="RDD"/>
</dbReference>
<evidence type="ECO:0000313" key="8">
    <source>
        <dbReference type="Proteomes" id="UP000655443"/>
    </source>
</evidence>
<protein>
    <recommendedName>
        <fullName evidence="6">RDD domain-containing protein</fullName>
    </recommendedName>
</protein>
<name>A0A918YSF9_9ACTN</name>
<accession>A0A918YSF9</accession>
<gene>
    <name evidence="7" type="ORF">GCM10010339_74350</name>
</gene>
<evidence type="ECO:0000256" key="3">
    <source>
        <dbReference type="ARBA" id="ARBA00022989"/>
    </source>
</evidence>
<dbReference type="GO" id="GO:0016020">
    <property type="term" value="C:membrane"/>
    <property type="evidence" value="ECO:0007669"/>
    <property type="project" value="UniProtKB-SubCell"/>
</dbReference>
<comment type="caution">
    <text evidence="7">The sequence shown here is derived from an EMBL/GenBank/DDBJ whole genome shotgun (WGS) entry which is preliminary data.</text>
</comment>
<dbReference type="Pfam" id="PF06271">
    <property type="entry name" value="RDD"/>
    <property type="match status" value="1"/>
</dbReference>
<reference evidence="7" key="1">
    <citation type="journal article" date="2014" name="Int. J. Syst. Evol. Microbiol.">
        <title>Complete genome sequence of Corynebacterium casei LMG S-19264T (=DSM 44701T), isolated from a smear-ripened cheese.</title>
        <authorList>
            <consortium name="US DOE Joint Genome Institute (JGI-PGF)"/>
            <person name="Walter F."/>
            <person name="Albersmeier A."/>
            <person name="Kalinowski J."/>
            <person name="Ruckert C."/>
        </authorList>
    </citation>
    <scope>NUCLEOTIDE SEQUENCE</scope>
    <source>
        <strain evidence="7">JCM 4714</strain>
    </source>
</reference>
<feature type="transmembrane region" description="Helical" evidence="5">
    <location>
        <begin position="71"/>
        <end position="93"/>
    </location>
</feature>
<keyword evidence="3 5" id="KW-1133">Transmembrane helix</keyword>